<feature type="region of interest" description="Disordered" evidence="1">
    <location>
        <begin position="1"/>
        <end position="21"/>
    </location>
</feature>
<name>A0A7I8W3P5_9ANNE</name>
<dbReference type="AlphaFoldDB" id="A0A7I8W3P5"/>
<gene>
    <name evidence="2" type="ORF">DGYR_LOCUS9341</name>
</gene>
<feature type="compositionally biased region" description="Basic and acidic residues" evidence="1">
    <location>
        <begin position="1"/>
        <end position="17"/>
    </location>
</feature>
<comment type="caution">
    <text evidence="2">The sequence shown here is derived from an EMBL/GenBank/DDBJ whole genome shotgun (WGS) entry which is preliminary data.</text>
</comment>
<dbReference type="SUPFAM" id="SSF50969">
    <property type="entry name" value="YVTN repeat-like/Quinoprotein amine dehydrogenase"/>
    <property type="match status" value="1"/>
</dbReference>
<evidence type="ECO:0000256" key="1">
    <source>
        <dbReference type="SAM" id="MobiDB-lite"/>
    </source>
</evidence>
<dbReference type="EMBL" id="CAJFCJ010000014">
    <property type="protein sequence ID" value="CAD5121380.1"/>
    <property type="molecule type" value="Genomic_DNA"/>
</dbReference>
<evidence type="ECO:0000313" key="3">
    <source>
        <dbReference type="Proteomes" id="UP000549394"/>
    </source>
</evidence>
<keyword evidence="3" id="KW-1185">Reference proteome</keyword>
<reference evidence="2 3" key="1">
    <citation type="submission" date="2020-08" db="EMBL/GenBank/DDBJ databases">
        <authorList>
            <person name="Hejnol A."/>
        </authorList>
    </citation>
    <scope>NUCLEOTIDE SEQUENCE [LARGE SCALE GENOMIC DNA]</scope>
</reference>
<dbReference type="Proteomes" id="UP000549394">
    <property type="component" value="Unassembled WGS sequence"/>
</dbReference>
<sequence length="300" mass="35447">MDRNARWTIEHSSDKPRQTGSYRVRNEEIVKETRTVKRVYQLQPSNKRNATIIQLSYVGDDIFYILFQGRDQSEIVKYNSRNLSKSIPVYREPRLIFGFAIDHQQQYIYLSNRYEGAVQIWTMKKRHHMPNLEIRLNQLGRFVSQLKLINNRLLLCLETDGALILSKQDSNENARPDWKIEWNSKTEGSKIISADLLNEEVILLCDENKQSVFMINWRDDCILRRINQLIDPIEIISFPDDETFIVCNESYRLDMYDKNGNYMKNLLIPLPYAPHRIAFNNDGNQLIFIYGKTNKMLGIF</sequence>
<protein>
    <submittedName>
        <fullName evidence="2">DgyrCDS9902</fullName>
    </submittedName>
</protein>
<accession>A0A7I8W3P5</accession>
<evidence type="ECO:0000313" key="2">
    <source>
        <dbReference type="EMBL" id="CAD5121380.1"/>
    </source>
</evidence>
<proteinExistence type="predicted"/>
<organism evidence="2 3">
    <name type="scientific">Dimorphilus gyrociliatus</name>
    <dbReference type="NCBI Taxonomy" id="2664684"/>
    <lineage>
        <taxon>Eukaryota</taxon>
        <taxon>Metazoa</taxon>
        <taxon>Spiralia</taxon>
        <taxon>Lophotrochozoa</taxon>
        <taxon>Annelida</taxon>
        <taxon>Polychaeta</taxon>
        <taxon>Polychaeta incertae sedis</taxon>
        <taxon>Dinophilidae</taxon>
        <taxon>Dimorphilus</taxon>
    </lineage>
</organism>
<dbReference type="InterPro" id="IPR011044">
    <property type="entry name" value="Quino_amine_DH_bsu"/>
</dbReference>